<dbReference type="Gene3D" id="4.10.910.10">
    <property type="entry name" value="30s ribosomal protein s13, domain 2"/>
    <property type="match status" value="1"/>
</dbReference>
<dbReference type="RefSeq" id="XP_064852318.1">
    <property type="nucleotide sequence ID" value="XM_064996246.1"/>
</dbReference>
<dbReference type="PANTHER" id="PTHR10871:SF1">
    <property type="entry name" value="SMALL RIBOSOMAL SUBUNIT PROTEIN US13M"/>
    <property type="match status" value="1"/>
</dbReference>
<dbReference type="PIRSF" id="PIRSF002134">
    <property type="entry name" value="Ribosomal_S13"/>
    <property type="match status" value="1"/>
</dbReference>
<dbReference type="GO" id="GO:0015935">
    <property type="term" value="C:small ribosomal subunit"/>
    <property type="evidence" value="ECO:0007669"/>
    <property type="project" value="TreeGrafter"/>
</dbReference>
<evidence type="ECO:0000313" key="6">
    <source>
        <dbReference type="Proteomes" id="UP001360560"/>
    </source>
</evidence>
<dbReference type="GeneID" id="90073297"/>
<dbReference type="EMBL" id="BTFZ01000006">
    <property type="protein sequence ID" value="GMM35318.1"/>
    <property type="molecule type" value="Genomic_DNA"/>
</dbReference>
<dbReference type="GO" id="GO:0006412">
    <property type="term" value="P:translation"/>
    <property type="evidence" value="ECO:0007669"/>
    <property type="project" value="InterPro"/>
</dbReference>
<dbReference type="GO" id="GO:0005739">
    <property type="term" value="C:mitochondrion"/>
    <property type="evidence" value="ECO:0007669"/>
    <property type="project" value="TreeGrafter"/>
</dbReference>
<dbReference type="GO" id="GO:0003723">
    <property type="term" value="F:RNA binding"/>
    <property type="evidence" value="ECO:0007669"/>
    <property type="project" value="InterPro"/>
</dbReference>
<dbReference type="SUPFAM" id="SSF46946">
    <property type="entry name" value="S13-like H2TH domain"/>
    <property type="match status" value="1"/>
</dbReference>
<protein>
    <submittedName>
        <fullName evidence="5">Mitochondrial 37S ribosomal protein</fullName>
    </submittedName>
</protein>
<dbReference type="Pfam" id="PF00416">
    <property type="entry name" value="Ribosomal_S13"/>
    <property type="match status" value="1"/>
</dbReference>
<accession>A0AAV5QKJ8</accession>
<name>A0AAV5QKJ8_9ASCO</name>
<gene>
    <name evidence="5" type="ORF">DASC09_026430</name>
</gene>
<proteinExistence type="inferred from homology"/>
<evidence type="ECO:0000256" key="3">
    <source>
        <dbReference type="ARBA" id="ARBA00023274"/>
    </source>
</evidence>
<comment type="caution">
    <text evidence="5">The sequence shown here is derived from an EMBL/GenBank/DDBJ whole genome shotgun (WGS) entry which is preliminary data.</text>
</comment>
<evidence type="ECO:0000256" key="1">
    <source>
        <dbReference type="ARBA" id="ARBA00008080"/>
    </source>
</evidence>
<dbReference type="PROSITE" id="PS50159">
    <property type="entry name" value="RIBOSOMAL_S13_2"/>
    <property type="match status" value="1"/>
</dbReference>
<keyword evidence="2 4" id="KW-0689">Ribosomal protein</keyword>
<sequence>MAINILGKYIRAKYLVSEGLFKTFYGIGPQEASKICARVGLFPKMRMHQLSEQQIMSITKELAGLTIENEARNVVRENIAFKRKIGSYSGIRHLLGFPVHGQNTRNNGRTAKKLNKLNRSG</sequence>
<evidence type="ECO:0000256" key="4">
    <source>
        <dbReference type="RuleBase" id="RU003830"/>
    </source>
</evidence>
<dbReference type="InterPro" id="IPR010979">
    <property type="entry name" value="Ribosomal_uS13-like_H2TH"/>
</dbReference>
<evidence type="ECO:0000256" key="2">
    <source>
        <dbReference type="ARBA" id="ARBA00022980"/>
    </source>
</evidence>
<dbReference type="PROSITE" id="PS00646">
    <property type="entry name" value="RIBOSOMAL_S13_1"/>
    <property type="match status" value="1"/>
</dbReference>
<reference evidence="5 6" key="1">
    <citation type="journal article" date="2023" name="Elife">
        <title>Identification of key yeast species and microbe-microbe interactions impacting larval growth of Drosophila in the wild.</title>
        <authorList>
            <person name="Mure A."/>
            <person name="Sugiura Y."/>
            <person name="Maeda R."/>
            <person name="Honda K."/>
            <person name="Sakurai N."/>
            <person name="Takahashi Y."/>
            <person name="Watada M."/>
            <person name="Katoh T."/>
            <person name="Gotoh A."/>
            <person name="Gotoh Y."/>
            <person name="Taniguchi I."/>
            <person name="Nakamura K."/>
            <person name="Hayashi T."/>
            <person name="Katayama T."/>
            <person name="Uemura T."/>
            <person name="Hattori Y."/>
        </authorList>
    </citation>
    <scope>NUCLEOTIDE SEQUENCE [LARGE SCALE GENOMIC DNA]</scope>
    <source>
        <strain evidence="5 6">SC-9</strain>
    </source>
</reference>
<dbReference type="PANTHER" id="PTHR10871">
    <property type="entry name" value="30S RIBOSOMAL PROTEIN S13/40S RIBOSOMAL PROTEIN S18"/>
    <property type="match status" value="1"/>
</dbReference>
<dbReference type="GO" id="GO:0003735">
    <property type="term" value="F:structural constituent of ribosome"/>
    <property type="evidence" value="ECO:0007669"/>
    <property type="project" value="InterPro"/>
</dbReference>
<dbReference type="Proteomes" id="UP001360560">
    <property type="component" value="Unassembled WGS sequence"/>
</dbReference>
<keyword evidence="6" id="KW-1185">Reference proteome</keyword>
<dbReference type="InterPro" id="IPR001892">
    <property type="entry name" value="Ribosomal_uS13"/>
</dbReference>
<dbReference type="Gene3D" id="1.10.8.50">
    <property type="match status" value="1"/>
</dbReference>
<organism evidence="5 6">
    <name type="scientific">Saccharomycopsis crataegensis</name>
    <dbReference type="NCBI Taxonomy" id="43959"/>
    <lineage>
        <taxon>Eukaryota</taxon>
        <taxon>Fungi</taxon>
        <taxon>Dikarya</taxon>
        <taxon>Ascomycota</taxon>
        <taxon>Saccharomycotina</taxon>
        <taxon>Saccharomycetes</taxon>
        <taxon>Saccharomycopsidaceae</taxon>
        <taxon>Saccharomycopsis</taxon>
    </lineage>
</organism>
<evidence type="ECO:0000313" key="5">
    <source>
        <dbReference type="EMBL" id="GMM35318.1"/>
    </source>
</evidence>
<keyword evidence="3 4" id="KW-0687">Ribonucleoprotein</keyword>
<dbReference type="AlphaFoldDB" id="A0AAV5QKJ8"/>
<dbReference type="InterPro" id="IPR018269">
    <property type="entry name" value="Ribosomal_uS13_CS"/>
</dbReference>
<dbReference type="InterPro" id="IPR027437">
    <property type="entry name" value="Rbsml_uS13_C"/>
</dbReference>
<comment type="similarity">
    <text evidence="1 4">Belongs to the universal ribosomal protein uS13 family.</text>
</comment>